<evidence type="ECO:0000313" key="2">
    <source>
        <dbReference type="EMBL" id="MBS4213633.1"/>
    </source>
</evidence>
<feature type="transmembrane region" description="Helical" evidence="1">
    <location>
        <begin position="6"/>
        <end position="26"/>
    </location>
</feature>
<keyword evidence="3" id="KW-1185">Reference proteome</keyword>
<dbReference type="Proteomes" id="UP000679749">
    <property type="component" value="Unassembled WGS sequence"/>
</dbReference>
<proteinExistence type="predicted"/>
<keyword evidence="1" id="KW-1133">Transmembrane helix</keyword>
<keyword evidence="1" id="KW-0472">Membrane</keyword>
<comment type="caution">
    <text evidence="2">The sequence shown here is derived from an EMBL/GenBank/DDBJ whole genome shotgun (WGS) entry which is preliminary data.</text>
</comment>
<dbReference type="EMBL" id="JAGYPF010000003">
    <property type="protein sequence ID" value="MBS4213633.1"/>
    <property type="molecule type" value="Genomic_DNA"/>
</dbReference>
<reference evidence="2" key="1">
    <citation type="submission" date="2021-05" db="EMBL/GenBank/DDBJ databases">
        <title>Novel Bacillus species.</title>
        <authorList>
            <person name="Liu G."/>
        </authorList>
    </citation>
    <scope>NUCLEOTIDE SEQUENCE</scope>
    <source>
        <strain evidence="2">FJAT-49825</strain>
    </source>
</reference>
<accession>A0A942U7C0</accession>
<evidence type="ECO:0000256" key="1">
    <source>
        <dbReference type="SAM" id="Phobius"/>
    </source>
</evidence>
<keyword evidence="1" id="KW-0812">Transmembrane</keyword>
<evidence type="ECO:0000313" key="3">
    <source>
        <dbReference type="Proteomes" id="UP000679749"/>
    </source>
</evidence>
<gene>
    <name evidence="2" type="ORF">KHA99_14350</name>
</gene>
<dbReference type="RefSeq" id="WP_213118928.1">
    <property type="nucleotide sequence ID" value="NZ_JAGYPF010000003.1"/>
</dbReference>
<sequence>MGVWWVTTIGMVICLGLAGGVLVHFLRSALDIEDSTRIDKIDSNTETQFTDKS</sequence>
<protein>
    <submittedName>
        <fullName evidence="2">Uncharacterized protein</fullName>
    </submittedName>
</protein>
<name>A0A942U7C0_9BACI</name>
<dbReference type="AlphaFoldDB" id="A0A942U7C0"/>
<organism evidence="2 3">
    <name type="scientific">Neobacillus rhizophilus</name>
    <dbReference type="NCBI Taxonomy" id="2833579"/>
    <lineage>
        <taxon>Bacteria</taxon>
        <taxon>Bacillati</taxon>
        <taxon>Bacillota</taxon>
        <taxon>Bacilli</taxon>
        <taxon>Bacillales</taxon>
        <taxon>Bacillaceae</taxon>
        <taxon>Neobacillus</taxon>
    </lineage>
</organism>